<evidence type="ECO:0000313" key="2">
    <source>
        <dbReference type="Proteomes" id="UP000049828"/>
    </source>
</evidence>
<accession>A0A0M6WMC8</accession>
<gene>
    <name evidence="1" type="ORF">RIL183_22261</name>
</gene>
<reference evidence="2" key="1">
    <citation type="submission" date="2015-05" db="EMBL/GenBank/DDBJ databases">
        <authorList>
            <consortium name="Pathogen Informatics"/>
        </authorList>
    </citation>
    <scope>NUCLEOTIDE SEQUENCE [LARGE SCALE GENOMIC DNA]</scope>
    <source>
        <strain evidence="2">L1-83</strain>
    </source>
</reference>
<dbReference type="AlphaFoldDB" id="A0A0M6WMC8"/>
<evidence type="ECO:0000313" key="1">
    <source>
        <dbReference type="EMBL" id="CRL38342.1"/>
    </source>
</evidence>
<dbReference type="RefSeq" id="WP_021922235.1">
    <property type="nucleotide sequence ID" value="NZ_CVRS01000071.1"/>
</dbReference>
<dbReference type="EMBL" id="CVRS01000071">
    <property type="protein sequence ID" value="CRL38342.1"/>
    <property type="molecule type" value="Genomic_DNA"/>
</dbReference>
<sequence length="40" mass="4718">MQSKEIEQLDSEFEKCQRILIALGDENRLHMIPEKMNKTA</sequence>
<organism evidence="1 2">
    <name type="scientific">Roseburia inulinivorans</name>
    <dbReference type="NCBI Taxonomy" id="360807"/>
    <lineage>
        <taxon>Bacteria</taxon>
        <taxon>Bacillati</taxon>
        <taxon>Bacillota</taxon>
        <taxon>Clostridia</taxon>
        <taxon>Lachnospirales</taxon>
        <taxon>Lachnospiraceae</taxon>
        <taxon>Roseburia</taxon>
    </lineage>
</organism>
<protein>
    <submittedName>
        <fullName evidence="1">Uncharacterized protein</fullName>
    </submittedName>
</protein>
<name>A0A0M6WMC8_9FIRM</name>
<proteinExistence type="predicted"/>
<keyword evidence="2" id="KW-1185">Reference proteome</keyword>
<dbReference type="Proteomes" id="UP000049828">
    <property type="component" value="Unassembled WGS sequence"/>
</dbReference>